<protein>
    <submittedName>
        <fullName evidence="2">Uncharacterized protein</fullName>
    </submittedName>
</protein>
<keyword evidence="3" id="KW-1185">Reference proteome</keyword>
<feature type="coiled-coil region" evidence="1">
    <location>
        <begin position="15"/>
        <end position="49"/>
    </location>
</feature>
<keyword evidence="1" id="KW-0175">Coiled coil</keyword>
<gene>
    <name evidence="2" type="ORF">XENOCAPTIV_006384</name>
</gene>
<dbReference type="Proteomes" id="UP001434883">
    <property type="component" value="Unassembled WGS sequence"/>
</dbReference>
<organism evidence="2 3">
    <name type="scientific">Xenoophorus captivus</name>
    <dbReference type="NCBI Taxonomy" id="1517983"/>
    <lineage>
        <taxon>Eukaryota</taxon>
        <taxon>Metazoa</taxon>
        <taxon>Chordata</taxon>
        <taxon>Craniata</taxon>
        <taxon>Vertebrata</taxon>
        <taxon>Euteleostomi</taxon>
        <taxon>Actinopterygii</taxon>
        <taxon>Neopterygii</taxon>
        <taxon>Teleostei</taxon>
        <taxon>Neoteleostei</taxon>
        <taxon>Acanthomorphata</taxon>
        <taxon>Ovalentaria</taxon>
        <taxon>Atherinomorphae</taxon>
        <taxon>Cyprinodontiformes</taxon>
        <taxon>Goodeidae</taxon>
        <taxon>Xenoophorus</taxon>
    </lineage>
</organism>
<dbReference type="EMBL" id="JAHRIN010018512">
    <property type="protein sequence ID" value="MEQ2198012.1"/>
    <property type="molecule type" value="Genomic_DNA"/>
</dbReference>
<sequence length="63" mass="7180">KETLSSEKEDHLAGLETMRSTVKQLETKNQELQKQLASLDRDLLAEKAIKDQKLKVDIKRDGS</sequence>
<proteinExistence type="predicted"/>
<evidence type="ECO:0000313" key="2">
    <source>
        <dbReference type="EMBL" id="MEQ2198012.1"/>
    </source>
</evidence>
<name>A0ABV0QR66_9TELE</name>
<evidence type="ECO:0000313" key="3">
    <source>
        <dbReference type="Proteomes" id="UP001434883"/>
    </source>
</evidence>
<comment type="caution">
    <text evidence="2">The sequence shown here is derived from an EMBL/GenBank/DDBJ whole genome shotgun (WGS) entry which is preliminary data.</text>
</comment>
<reference evidence="2 3" key="1">
    <citation type="submission" date="2021-06" db="EMBL/GenBank/DDBJ databases">
        <authorList>
            <person name="Palmer J.M."/>
        </authorList>
    </citation>
    <scope>NUCLEOTIDE SEQUENCE [LARGE SCALE GENOMIC DNA]</scope>
    <source>
        <strain evidence="2 3">XC_2019</strain>
        <tissue evidence="2">Muscle</tissue>
    </source>
</reference>
<evidence type="ECO:0000256" key="1">
    <source>
        <dbReference type="SAM" id="Coils"/>
    </source>
</evidence>
<accession>A0ABV0QR66</accession>
<feature type="non-terminal residue" evidence="2">
    <location>
        <position position="1"/>
    </location>
</feature>